<protein>
    <submittedName>
        <fullName evidence="2">Uncharacterized protein</fullName>
    </submittedName>
</protein>
<comment type="caution">
    <text evidence="2">The sequence shown here is derived from an EMBL/GenBank/DDBJ whole genome shotgun (WGS) entry which is preliminary data.</text>
</comment>
<proteinExistence type="predicted"/>
<dbReference type="Proteomes" id="UP000299102">
    <property type="component" value="Unassembled WGS sequence"/>
</dbReference>
<feature type="compositionally biased region" description="Polar residues" evidence="1">
    <location>
        <begin position="41"/>
        <end position="90"/>
    </location>
</feature>
<feature type="compositionally biased region" description="Polar residues" evidence="1">
    <location>
        <begin position="98"/>
        <end position="109"/>
    </location>
</feature>
<organism evidence="2 3">
    <name type="scientific">Eumeta variegata</name>
    <name type="common">Bagworm moth</name>
    <name type="synonym">Eumeta japonica</name>
    <dbReference type="NCBI Taxonomy" id="151549"/>
    <lineage>
        <taxon>Eukaryota</taxon>
        <taxon>Metazoa</taxon>
        <taxon>Ecdysozoa</taxon>
        <taxon>Arthropoda</taxon>
        <taxon>Hexapoda</taxon>
        <taxon>Insecta</taxon>
        <taxon>Pterygota</taxon>
        <taxon>Neoptera</taxon>
        <taxon>Endopterygota</taxon>
        <taxon>Lepidoptera</taxon>
        <taxon>Glossata</taxon>
        <taxon>Ditrysia</taxon>
        <taxon>Tineoidea</taxon>
        <taxon>Psychidae</taxon>
        <taxon>Oiketicinae</taxon>
        <taxon>Eumeta</taxon>
    </lineage>
</organism>
<dbReference type="EMBL" id="BGZK01000100">
    <property type="protein sequence ID" value="GBP18697.1"/>
    <property type="molecule type" value="Genomic_DNA"/>
</dbReference>
<reference evidence="2 3" key="1">
    <citation type="journal article" date="2019" name="Commun. Biol.">
        <title>The bagworm genome reveals a unique fibroin gene that provides high tensile strength.</title>
        <authorList>
            <person name="Kono N."/>
            <person name="Nakamura H."/>
            <person name="Ohtoshi R."/>
            <person name="Tomita M."/>
            <person name="Numata K."/>
            <person name="Arakawa K."/>
        </authorList>
    </citation>
    <scope>NUCLEOTIDE SEQUENCE [LARGE SCALE GENOMIC DNA]</scope>
</reference>
<evidence type="ECO:0000256" key="1">
    <source>
        <dbReference type="SAM" id="MobiDB-lite"/>
    </source>
</evidence>
<sequence length="109" mass="11947">MTIDAVMCRGARVMAPRACEFYWGCRFNFISIDFEIESRTGSGIENRNGTEIENGTGVEANSVTGIETGTVQRPQSKAETTSGLTATSFNIKDERTRSASTWTKPQVES</sequence>
<keyword evidence="3" id="KW-1185">Reference proteome</keyword>
<gene>
    <name evidence="2" type="ORF">EVAR_8522_1</name>
</gene>
<dbReference type="AlphaFoldDB" id="A0A4C1TXG5"/>
<accession>A0A4C1TXG5</accession>
<evidence type="ECO:0000313" key="3">
    <source>
        <dbReference type="Proteomes" id="UP000299102"/>
    </source>
</evidence>
<feature type="region of interest" description="Disordered" evidence="1">
    <location>
        <begin position="41"/>
        <end position="109"/>
    </location>
</feature>
<name>A0A4C1TXG5_EUMVA</name>
<evidence type="ECO:0000313" key="2">
    <source>
        <dbReference type="EMBL" id="GBP18697.1"/>
    </source>
</evidence>